<accession>A0A895YHF8</accession>
<dbReference type="EMBL" id="CP070499">
    <property type="protein sequence ID" value="QSB17277.1"/>
    <property type="molecule type" value="Genomic_DNA"/>
</dbReference>
<sequence>MTGAARPAARLLIVSGPSGAGRRRVIELARARSPDFWSPVPLTTRPRRLAEVDGREYTFVGRSDFDHRLAAGELIEWAELGGHRYGVPRAPIEEALRQGRPVLLSTDLVGAGQIRRTMPGAVLVYLTPPHRSDSVPAEFDVTIVTDTVVRAADKLVSLLGSPAFL</sequence>
<dbReference type="GO" id="GO:0005829">
    <property type="term" value="C:cytosol"/>
    <property type="evidence" value="ECO:0007669"/>
    <property type="project" value="TreeGrafter"/>
</dbReference>
<keyword evidence="5 8" id="KW-0418">Kinase</keyword>
<evidence type="ECO:0000256" key="4">
    <source>
        <dbReference type="ARBA" id="ARBA00022679"/>
    </source>
</evidence>
<dbReference type="PANTHER" id="PTHR23117:SF13">
    <property type="entry name" value="GUANYLATE KINASE"/>
    <property type="match status" value="1"/>
</dbReference>
<gene>
    <name evidence="8" type="ORF">JQS43_12300</name>
</gene>
<keyword evidence="4" id="KW-0808">Transferase</keyword>
<dbReference type="FunFam" id="3.30.63.10:FF:000002">
    <property type="entry name" value="Guanylate kinase 1"/>
    <property type="match status" value="1"/>
</dbReference>
<dbReference type="EC" id="2.7.4.8" evidence="2"/>
<dbReference type="Pfam" id="PF00625">
    <property type="entry name" value="Guanylate_kin"/>
    <property type="match status" value="1"/>
</dbReference>
<evidence type="ECO:0000256" key="1">
    <source>
        <dbReference type="ARBA" id="ARBA00005790"/>
    </source>
</evidence>
<dbReference type="InterPro" id="IPR008145">
    <property type="entry name" value="GK/Ca_channel_bsu"/>
</dbReference>
<evidence type="ECO:0000256" key="2">
    <source>
        <dbReference type="ARBA" id="ARBA00012961"/>
    </source>
</evidence>
<evidence type="ECO:0000313" key="9">
    <source>
        <dbReference type="Proteomes" id="UP000662857"/>
    </source>
</evidence>
<feature type="domain" description="Guanylate kinase-like" evidence="7">
    <location>
        <begin position="9"/>
        <end position="165"/>
    </location>
</feature>
<dbReference type="InterPro" id="IPR020590">
    <property type="entry name" value="Guanylate_kinase_CS"/>
</dbReference>
<dbReference type="PANTHER" id="PTHR23117">
    <property type="entry name" value="GUANYLATE KINASE-RELATED"/>
    <property type="match status" value="1"/>
</dbReference>
<evidence type="ECO:0000256" key="3">
    <source>
        <dbReference type="ARBA" id="ARBA00016296"/>
    </source>
</evidence>
<protein>
    <recommendedName>
        <fullName evidence="3">Guanylate kinase</fullName>
        <ecNumber evidence="2">2.7.4.8</ecNumber>
    </recommendedName>
    <alternativeName>
        <fullName evidence="6">GMP kinase</fullName>
    </alternativeName>
</protein>
<reference evidence="8" key="1">
    <citation type="submission" date="2021-02" db="EMBL/GenBank/DDBJ databases">
        <title>Natrosporangium hydrolyticum gen. nov., sp. nov, a haloalkaliphilic actinobacterium from a soda solonchak soil.</title>
        <authorList>
            <person name="Sorokin D.Y."/>
            <person name="Khijniak T.V."/>
            <person name="Zakharycheva A.P."/>
            <person name="Boueva O.V."/>
            <person name="Ariskina E.V."/>
            <person name="Hahnke R.L."/>
            <person name="Bunk B."/>
            <person name="Sproer C."/>
            <person name="Schumann P."/>
            <person name="Evtushenko L.I."/>
            <person name="Kublanov I.V."/>
        </authorList>
    </citation>
    <scope>NUCLEOTIDE SEQUENCE</scope>
    <source>
        <strain evidence="8">DSM 106523</strain>
    </source>
</reference>
<organism evidence="8 9">
    <name type="scientific">Natronosporangium hydrolyticum</name>
    <dbReference type="NCBI Taxonomy" id="2811111"/>
    <lineage>
        <taxon>Bacteria</taxon>
        <taxon>Bacillati</taxon>
        <taxon>Actinomycetota</taxon>
        <taxon>Actinomycetes</taxon>
        <taxon>Micromonosporales</taxon>
        <taxon>Micromonosporaceae</taxon>
        <taxon>Natronosporangium</taxon>
    </lineage>
</organism>
<dbReference type="InterPro" id="IPR008144">
    <property type="entry name" value="Guanylate_kin-like_dom"/>
</dbReference>
<dbReference type="CDD" id="cd00071">
    <property type="entry name" value="GMPK"/>
    <property type="match status" value="1"/>
</dbReference>
<evidence type="ECO:0000313" key="8">
    <source>
        <dbReference type="EMBL" id="QSB17277.1"/>
    </source>
</evidence>
<evidence type="ECO:0000256" key="6">
    <source>
        <dbReference type="ARBA" id="ARBA00030128"/>
    </source>
</evidence>
<dbReference type="KEGG" id="nhy:JQS43_12300"/>
<dbReference type="Proteomes" id="UP000662857">
    <property type="component" value="Chromosome"/>
</dbReference>
<proteinExistence type="inferred from homology"/>
<dbReference type="InterPro" id="IPR027417">
    <property type="entry name" value="P-loop_NTPase"/>
</dbReference>
<comment type="similarity">
    <text evidence="1">Belongs to the guanylate kinase family.</text>
</comment>
<dbReference type="PROSITE" id="PS50052">
    <property type="entry name" value="GUANYLATE_KINASE_2"/>
    <property type="match status" value="1"/>
</dbReference>
<evidence type="ECO:0000259" key="7">
    <source>
        <dbReference type="PROSITE" id="PS50052"/>
    </source>
</evidence>
<dbReference type="Gene3D" id="3.40.50.300">
    <property type="entry name" value="P-loop containing nucleotide triphosphate hydrolases"/>
    <property type="match status" value="1"/>
</dbReference>
<name>A0A895YHF8_9ACTN</name>
<dbReference type="GO" id="GO:0004385">
    <property type="term" value="F:GMP kinase activity"/>
    <property type="evidence" value="ECO:0007669"/>
    <property type="project" value="UniProtKB-EC"/>
</dbReference>
<dbReference type="AlphaFoldDB" id="A0A895YHF8"/>
<dbReference type="PROSITE" id="PS00856">
    <property type="entry name" value="GUANYLATE_KINASE_1"/>
    <property type="match status" value="1"/>
</dbReference>
<keyword evidence="9" id="KW-1185">Reference proteome</keyword>
<evidence type="ECO:0000256" key="5">
    <source>
        <dbReference type="ARBA" id="ARBA00022777"/>
    </source>
</evidence>
<dbReference type="SMART" id="SM00072">
    <property type="entry name" value="GuKc"/>
    <property type="match status" value="1"/>
</dbReference>
<dbReference type="SUPFAM" id="SSF52540">
    <property type="entry name" value="P-loop containing nucleoside triphosphate hydrolases"/>
    <property type="match status" value="1"/>
</dbReference>